<name>A0A3D8QJE2_9EURO</name>
<keyword evidence="7" id="KW-0223">Dioxygenase</keyword>
<evidence type="ECO:0000259" key="13">
    <source>
        <dbReference type="Pfam" id="PF04209"/>
    </source>
</evidence>
<dbReference type="CDD" id="cd07000">
    <property type="entry name" value="cupin_HGO_N"/>
    <property type="match status" value="1"/>
</dbReference>
<comment type="cofactor">
    <cofactor evidence="1 12">
        <name>Fe cation</name>
        <dbReference type="ChEBI" id="CHEBI:24875"/>
    </cofactor>
</comment>
<dbReference type="GeneID" id="38120870"/>
<feature type="domain" description="Homogentisate 1,2-dioxygenase N-terminal" evidence="14">
    <location>
        <begin position="32"/>
        <end position="325"/>
    </location>
</feature>
<evidence type="ECO:0000313" key="16">
    <source>
        <dbReference type="Proteomes" id="UP000256690"/>
    </source>
</evidence>
<dbReference type="InterPro" id="IPR014710">
    <property type="entry name" value="RmlC-like_jellyroll"/>
</dbReference>
<dbReference type="FunFam" id="2.60.120.10:FF:000034">
    <property type="entry name" value="Homogentisate 1,2-dioxygenase"/>
    <property type="match status" value="1"/>
</dbReference>
<dbReference type="GO" id="GO:0004411">
    <property type="term" value="F:homogentisate 1,2-dioxygenase activity"/>
    <property type="evidence" value="ECO:0007669"/>
    <property type="project" value="UniProtKB-EC"/>
</dbReference>
<keyword evidence="8" id="KW-0560">Oxidoreductase</keyword>
<feature type="active site" description="Proton acceptor" evidence="11">
    <location>
        <position position="338"/>
    </location>
</feature>
<comment type="pathway">
    <text evidence="2">Amino-acid degradation; L-phenylalanine degradation; acetoacetate and fumarate from L-phenylalanine: step 4/6.</text>
</comment>
<dbReference type="Pfam" id="PF04209">
    <property type="entry name" value="HgmA_C"/>
    <property type="match status" value="1"/>
</dbReference>
<evidence type="ECO:0000256" key="7">
    <source>
        <dbReference type="ARBA" id="ARBA00022964"/>
    </source>
</evidence>
<proteinExistence type="inferred from homology"/>
<dbReference type="InterPro" id="IPR011051">
    <property type="entry name" value="RmlC_Cupin_sf"/>
</dbReference>
<dbReference type="STRING" id="1810919.A0A3D8QJE2"/>
<feature type="domain" description="Homogentisate 1,2-dioxygenase C-terminal" evidence="13">
    <location>
        <begin position="327"/>
        <end position="423"/>
    </location>
</feature>
<gene>
    <name evidence="15" type="ORF">DSM5745_10500</name>
</gene>
<evidence type="ECO:0000256" key="3">
    <source>
        <dbReference type="ARBA" id="ARBA00007757"/>
    </source>
</evidence>
<evidence type="ECO:0000259" key="14">
    <source>
        <dbReference type="Pfam" id="PF20510"/>
    </source>
</evidence>
<dbReference type="Proteomes" id="UP000256690">
    <property type="component" value="Unassembled WGS sequence"/>
</dbReference>
<dbReference type="GO" id="GO:0046872">
    <property type="term" value="F:metal ion binding"/>
    <property type="evidence" value="ECO:0007669"/>
    <property type="project" value="UniProtKB-KW"/>
</dbReference>
<dbReference type="GO" id="GO:0006572">
    <property type="term" value="P:L-tyrosine catabolic process"/>
    <property type="evidence" value="ECO:0007669"/>
    <property type="project" value="UniProtKB-KW"/>
</dbReference>
<evidence type="ECO:0000256" key="5">
    <source>
        <dbReference type="ARBA" id="ARBA00022723"/>
    </source>
</evidence>
<dbReference type="UniPathway" id="UPA00139">
    <property type="reaction ID" value="UER00339"/>
</dbReference>
<dbReference type="GO" id="GO:0005737">
    <property type="term" value="C:cytoplasm"/>
    <property type="evidence" value="ECO:0007669"/>
    <property type="project" value="TreeGrafter"/>
</dbReference>
<keyword evidence="6" id="KW-0828">Tyrosine catabolism</keyword>
<feature type="binding site" evidence="12">
    <location>
        <position position="419"/>
    </location>
    <ligand>
        <name>Fe cation</name>
        <dbReference type="ChEBI" id="CHEBI:24875"/>
    </ligand>
</feature>
<evidence type="ECO:0000256" key="1">
    <source>
        <dbReference type="ARBA" id="ARBA00001962"/>
    </source>
</evidence>
<evidence type="ECO:0000256" key="9">
    <source>
        <dbReference type="ARBA" id="ARBA00023004"/>
    </source>
</evidence>
<organism evidence="15 16">
    <name type="scientific">Aspergillus mulundensis</name>
    <dbReference type="NCBI Taxonomy" id="1810919"/>
    <lineage>
        <taxon>Eukaryota</taxon>
        <taxon>Fungi</taxon>
        <taxon>Dikarya</taxon>
        <taxon>Ascomycota</taxon>
        <taxon>Pezizomycotina</taxon>
        <taxon>Eurotiomycetes</taxon>
        <taxon>Eurotiomycetidae</taxon>
        <taxon>Eurotiales</taxon>
        <taxon>Aspergillaceae</taxon>
        <taxon>Aspergillus</taxon>
        <taxon>Aspergillus subgen. Nidulantes</taxon>
    </lineage>
</organism>
<keyword evidence="16" id="KW-1185">Reference proteome</keyword>
<evidence type="ECO:0000256" key="4">
    <source>
        <dbReference type="ARBA" id="ARBA00013127"/>
    </source>
</evidence>
<keyword evidence="9 12" id="KW-0408">Iron</keyword>
<dbReference type="OrthoDB" id="1689029at2759"/>
<dbReference type="RefSeq" id="XP_026598959.1">
    <property type="nucleotide sequence ID" value="XM_026752516.1"/>
</dbReference>
<dbReference type="InterPro" id="IPR005708">
    <property type="entry name" value="Homogentis_dOase"/>
</dbReference>
<dbReference type="Gene3D" id="2.60.120.10">
    <property type="entry name" value="Jelly Rolls"/>
    <property type="match status" value="1"/>
</dbReference>
<evidence type="ECO:0000256" key="2">
    <source>
        <dbReference type="ARBA" id="ARBA00004704"/>
    </source>
</evidence>
<sequence length="561" mass="60891">MPPSVPPPSLRKAFHFTDLGTRKPTRPTDPYEYQAGFGNTFSSEVIPGTLPAAINNPRRTRFGLYTEGLTDSAFVAPRDANFSTFMYRARPAMAHDGYRDSFTHKSNLENCFLPLNAKVQPLTGETDFDPFPIPETDTDFIDGLHTLLGSGDPNLRQGLAQHVYAINTDMDHRALCNSDGQTLITPQLGTLDIQTELGMLYVEPGEFVVIPRGIRFAVRLAAGNGDGSAGAGAGAGAGTGARGFVTEIWGSSWRLPDLGPLGGHALAEPSDFLYPVACIDGLDALHERWTIVTKADGRYMAFEQDHSPFDVVAWRGNVVPYKYDLTKFAPAHSTSVDHIDPSVNTVLTAPSSDPHTPLADFLRFGPRWDATSNTFRPPYFHRNAASEFVGYIYAPGHGHGGRAMHAGGSAKVIVSHTPHGFEAGAVRAEMGVGLEDEAGAKEEREGEGPRKILQGESACLSFVPGVVVALVDANVAAETLMVMVETSRSLLGTEYAVERAGVLKRDFAMNTRARDILKDNFSAYPNIENILARAKADREGRRRQVERFFDDEALQGIAGLE</sequence>
<dbReference type="PANTHER" id="PTHR11056:SF5">
    <property type="entry name" value="HOMOGENTISATE 1,2-DIOXYGENASE"/>
    <property type="match status" value="1"/>
</dbReference>
<dbReference type="PANTHER" id="PTHR11056">
    <property type="entry name" value="HOMOGENTISATE 1,2-DIOXYGENASE"/>
    <property type="match status" value="1"/>
</dbReference>
<evidence type="ECO:0000256" key="12">
    <source>
        <dbReference type="PIRSR" id="PIRSR605708-2"/>
    </source>
</evidence>
<evidence type="ECO:0000256" key="8">
    <source>
        <dbReference type="ARBA" id="ARBA00023002"/>
    </source>
</evidence>
<dbReference type="AlphaFoldDB" id="A0A3D8QJE2"/>
<dbReference type="EMBL" id="PVWQ01000016">
    <property type="protein sequence ID" value="RDW61828.1"/>
    <property type="molecule type" value="Genomic_DNA"/>
</dbReference>
<evidence type="ECO:0000256" key="10">
    <source>
        <dbReference type="ARBA" id="ARBA00023232"/>
    </source>
</evidence>
<dbReference type="SUPFAM" id="SSF51182">
    <property type="entry name" value="RmlC-like cupins"/>
    <property type="match status" value="1"/>
</dbReference>
<dbReference type="InterPro" id="IPR046451">
    <property type="entry name" value="HgmA_C"/>
</dbReference>
<accession>A0A3D8QJE2</accession>
<evidence type="ECO:0000256" key="6">
    <source>
        <dbReference type="ARBA" id="ARBA00022878"/>
    </source>
</evidence>
<evidence type="ECO:0000313" key="15">
    <source>
        <dbReference type="EMBL" id="RDW61828.1"/>
    </source>
</evidence>
<feature type="binding site" evidence="12">
    <location>
        <position position="419"/>
    </location>
    <ligand>
        <name>homogentisate</name>
        <dbReference type="ChEBI" id="CHEBI:16169"/>
    </ligand>
</feature>
<dbReference type="EC" id="1.13.11.5" evidence="4"/>
<keyword evidence="10" id="KW-0585">Phenylalanine catabolism</keyword>
<feature type="binding site" evidence="12">
    <location>
        <position position="381"/>
    </location>
    <ligand>
        <name>Fe cation</name>
        <dbReference type="ChEBI" id="CHEBI:24875"/>
    </ligand>
</feature>
<reference evidence="15 16" key="1">
    <citation type="journal article" date="2018" name="IMA Fungus">
        <title>IMA Genome-F 9: Draft genome sequence of Annulohypoxylon stygium, Aspergillus mulundensis, Berkeleyomyces basicola (syn. Thielaviopsis basicola), Ceratocystis smalleyi, two Cercospora beticola strains, Coleophoma cylindrospora, Fusarium fracticaudum, Phialophora cf. hyalina, and Morchella septimelata.</title>
        <authorList>
            <person name="Wingfield B.D."/>
            <person name="Bills G.F."/>
            <person name="Dong Y."/>
            <person name="Huang W."/>
            <person name="Nel W.J."/>
            <person name="Swalarsk-Parry B.S."/>
            <person name="Vaghefi N."/>
            <person name="Wilken P.M."/>
            <person name="An Z."/>
            <person name="de Beer Z.W."/>
            <person name="De Vos L."/>
            <person name="Chen L."/>
            <person name="Duong T.A."/>
            <person name="Gao Y."/>
            <person name="Hammerbacher A."/>
            <person name="Kikkert J.R."/>
            <person name="Li Y."/>
            <person name="Li H."/>
            <person name="Li K."/>
            <person name="Li Q."/>
            <person name="Liu X."/>
            <person name="Ma X."/>
            <person name="Naidoo K."/>
            <person name="Pethybridge S.J."/>
            <person name="Sun J."/>
            <person name="Steenkamp E.T."/>
            <person name="van der Nest M.A."/>
            <person name="van Wyk S."/>
            <person name="Wingfield M.J."/>
            <person name="Xiong C."/>
            <person name="Yue Q."/>
            <person name="Zhang X."/>
        </authorList>
    </citation>
    <scope>NUCLEOTIDE SEQUENCE [LARGE SCALE GENOMIC DNA]</scope>
    <source>
        <strain evidence="15 16">DSM 5745</strain>
    </source>
</reference>
<comment type="caution">
    <text evidence="15">The sequence shown here is derived from an EMBL/GenBank/DDBJ whole genome shotgun (WGS) entry which is preliminary data.</text>
</comment>
<dbReference type="Pfam" id="PF20510">
    <property type="entry name" value="HgmA_N"/>
    <property type="match status" value="1"/>
</dbReference>
<dbReference type="GO" id="GO:0006559">
    <property type="term" value="P:L-phenylalanine catabolic process"/>
    <property type="evidence" value="ECO:0007669"/>
    <property type="project" value="UniProtKB-UniPathway"/>
</dbReference>
<comment type="similarity">
    <text evidence="3">Belongs to the homogentisate dioxygenase family.</text>
</comment>
<dbReference type="InterPro" id="IPR046452">
    <property type="entry name" value="HgmA_N"/>
</dbReference>
<feature type="binding site" evidence="12">
    <location>
        <position position="387"/>
    </location>
    <ligand>
        <name>Fe cation</name>
        <dbReference type="ChEBI" id="CHEBI:24875"/>
    </ligand>
</feature>
<protein>
    <recommendedName>
        <fullName evidence="4">homogentisate 1,2-dioxygenase</fullName>
        <ecNumber evidence="4">1.13.11.5</ecNumber>
    </recommendedName>
</protein>
<evidence type="ECO:0000256" key="11">
    <source>
        <dbReference type="PIRSR" id="PIRSR605708-1"/>
    </source>
</evidence>
<keyword evidence="5 12" id="KW-0479">Metal-binding</keyword>